<comment type="caution">
    <text evidence="1">The sequence shown here is derived from an EMBL/GenBank/DDBJ whole genome shotgun (WGS) entry which is preliminary data.</text>
</comment>
<evidence type="ECO:0000313" key="1">
    <source>
        <dbReference type="EMBL" id="GAI73492.1"/>
    </source>
</evidence>
<accession>X1QY89</accession>
<sequence length="53" mass="6060">MNIINIIAKKTQIIETIKTSKLLSIFILSLVNRKFRFKSKNSLGINIPKKMNG</sequence>
<reference evidence="1" key="1">
    <citation type="journal article" date="2014" name="Front. Microbiol.">
        <title>High frequency of phylogenetically diverse reductive dehalogenase-homologous genes in deep subseafloor sedimentary metagenomes.</title>
        <authorList>
            <person name="Kawai M."/>
            <person name="Futagami T."/>
            <person name="Toyoda A."/>
            <person name="Takaki Y."/>
            <person name="Nishi S."/>
            <person name="Hori S."/>
            <person name="Arai W."/>
            <person name="Tsubouchi T."/>
            <person name="Morono Y."/>
            <person name="Uchiyama I."/>
            <person name="Ito T."/>
            <person name="Fujiyama A."/>
            <person name="Inagaki F."/>
            <person name="Takami H."/>
        </authorList>
    </citation>
    <scope>NUCLEOTIDE SEQUENCE</scope>
    <source>
        <strain evidence="1">Expedition CK06-06</strain>
    </source>
</reference>
<organism evidence="1">
    <name type="scientific">marine sediment metagenome</name>
    <dbReference type="NCBI Taxonomy" id="412755"/>
    <lineage>
        <taxon>unclassified sequences</taxon>
        <taxon>metagenomes</taxon>
        <taxon>ecological metagenomes</taxon>
    </lineage>
</organism>
<name>X1QY89_9ZZZZ</name>
<dbReference type="EMBL" id="BARW01011441">
    <property type="protein sequence ID" value="GAI73492.1"/>
    <property type="molecule type" value="Genomic_DNA"/>
</dbReference>
<dbReference type="AlphaFoldDB" id="X1QY89"/>
<proteinExistence type="predicted"/>
<protein>
    <submittedName>
        <fullName evidence="1">Uncharacterized protein</fullName>
    </submittedName>
</protein>
<gene>
    <name evidence="1" type="ORF">S12H4_22064</name>
</gene>